<sequence>MPSYPRPAAEPPRVRRKANTGRSGPEHEAYCSAGSH</sequence>
<accession>A0A383AUT1</accession>
<feature type="compositionally biased region" description="Pro residues" evidence="1">
    <location>
        <begin position="1"/>
        <end position="10"/>
    </location>
</feature>
<proteinExistence type="predicted"/>
<name>A0A383AUT1_9ZZZZ</name>
<protein>
    <submittedName>
        <fullName evidence="2">Uncharacterized protein</fullName>
    </submittedName>
</protein>
<dbReference type="EMBL" id="UINC01194701">
    <property type="protein sequence ID" value="SVE10918.1"/>
    <property type="molecule type" value="Genomic_DNA"/>
</dbReference>
<reference evidence="2" key="1">
    <citation type="submission" date="2018-05" db="EMBL/GenBank/DDBJ databases">
        <authorList>
            <person name="Lanie J.A."/>
            <person name="Ng W.-L."/>
            <person name="Kazmierczak K.M."/>
            <person name="Andrzejewski T.M."/>
            <person name="Davidsen T.M."/>
            <person name="Wayne K.J."/>
            <person name="Tettelin H."/>
            <person name="Glass J.I."/>
            <person name="Rusch D."/>
            <person name="Podicherti R."/>
            <person name="Tsui H.-C.T."/>
            <person name="Winkler M.E."/>
        </authorList>
    </citation>
    <scope>NUCLEOTIDE SEQUENCE</scope>
</reference>
<evidence type="ECO:0000256" key="1">
    <source>
        <dbReference type="SAM" id="MobiDB-lite"/>
    </source>
</evidence>
<dbReference type="AlphaFoldDB" id="A0A383AUT1"/>
<organism evidence="2">
    <name type="scientific">marine metagenome</name>
    <dbReference type="NCBI Taxonomy" id="408172"/>
    <lineage>
        <taxon>unclassified sequences</taxon>
        <taxon>metagenomes</taxon>
        <taxon>ecological metagenomes</taxon>
    </lineage>
</organism>
<feature type="region of interest" description="Disordered" evidence="1">
    <location>
        <begin position="1"/>
        <end position="36"/>
    </location>
</feature>
<gene>
    <name evidence="2" type="ORF">METZ01_LOCUS463772</name>
</gene>
<evidence type="ECO:0000313" key="2">
    <source>
        <dbReference type="EMBL" id="SVE10918.1"/>
    </source>
</evidence>